<evidence type="ECO:0000313" key="5">
    <source>
        <dbReference type="EMBL" id="SPM28980.1"/>
    </source>
</evidence>
<keyword evidence="2 5" id="KW-0808">Transferase</keyword>
<reference evidence="5 6" key="1">
    <citation type="submission" date="2017-01" db="EMBL/GenBank/DDBJ databases">
        <authorList>
            <consortium name="Urmite Genomes"/>
        </authorList>
    </citation>
    <scope>NUCLEOTIDE SEQUENCE [LARGE SCALE GENOMIC DNA]</scope>
    <source>
        <strain evidence="5 6">AB308</strain>
    </source>
</reference>
<evidence type="ECO:0000259" key="4">
    <source>
        <dbReference type="Pfam" id="PF13649"/>
    </source>
</evidence>
<evidence type="ECO:0000256" key="3">
    <source>
        <dbReference type="ARBA" id="ARBA00022691"/>
    </source>
</evidence>
<dbReference type="EMBL" id="FTRV01000011">
    <property type="protein sequence ID" value="SPM28980.1"/>
    <property type="molecule type" value="Genomic_DNA"/>
</dbReference>
<keyword evidence="6" id="KW-1185">Reference proteome</keyword>
<feature type="domain" description="Methyltransferase" evidence="4">
    <location>
        <begin position="50"/>
        <end position="144"/>
    </location>
</feature>
<accession>A0A2U3NBW0</accession>
<dbReference type="Proteomes" id="UP000241595">
    <property type="component" value="Unassembled WGS sequence"/>
</dbReference>
<dbReference type="OrthoDB" id="3825914at2"/>
<organism evidence="5 6">
    <name type="scientific">Mycobacterium terramassiliense</name>
    <dbReference type="NCBI Taxonomy" id="1841859"/>
    <lineage>
        <taxon>Bacteria</taxon>
        <taxon>Bacillati</taxon>
        <taxon>Actinomycetota</taxon>
        <taxon>Actinomycetes</taxon>
        <taxon>Mycobacteriales</taxon>
        <taxon>Mycobacteriaceae</taxon>
        <taxon>Mycobacterium</taxon>
    </lineage>
</organism>
<gene>
    <name evidence="5" type="ORF">MTAB308_2471</name>
</gene>
<dbReference type="InterPro" id="IPR041698">
    <property type="entry name" value="Methyltransf_25"/>
</dbReference>
<name>A0A2U3NBW0_9MYCO</name>
<dbReference type="GO" id="GO:0032259">
    <property type="term" value="P:methylation"/>
    <property type="evidence" value="ECO:0007669"/>
    <property type="project" value="UniProtKB-KW"/>
</dbReference>
<dbReference type="Pfam" id="PF13649">
    <property type="entry name" value="Methyltransf_25"/>
    <property type="match status" value="1"/>
</dbReference>
<dbReference type="AlphaFoldDB" id="A0A2U3NBW0"/>
<dbReference type="STRING" id="1841859.GCA_900157385_02467"/>
<keyword evidence="1 5" id="KW-0489">Methyltransferase</keyword>
<protein>
    <submittedName>
        <fullName evidence="5">SAM-dependent methyltransferase</fullName>
    </submittedName>
</protein>
<proteinExistence type="predicted"/>
<dbReference type="SUPFAM" id="SSF53335">
    <property type="entry name" value="S-adenosyl-L-methionine-dependent methyltransferases"/>
    <property type="match status" value="1"/>
</dbReference>
<dbReference type="RefSeq" id="WP_077099678.1">
    <property type="nucleotide sequence ID" value="NZ_LT717700.1"/>
</dbReference>
<dbReference type="Gene3D" id="3.40.50.150">
    <property type="entry name" value="Vaccinia Virus protein VP39"/>
    <property type="match status" value="1"/>
</dbReference>
<dbReference type="PANTHER" id="PTHR43464">
    <property type="entry name" value="METHYLTRANSFERASE"/>
    <property type="match status" value="1"/>
</dbReference>
<sequence>MTQPVDFEFESAYRGESAQFGEGTRPPWSIGAPQPELAALIEQGKFHGDVLDVGCGEAAISLTLAERGVTTVGLDLSPTAIDLARREAEKRGLTNATFEVADISSFTGYDGRFSTIVDSTLFHSIPVEAREGYQQSIVRAAAPGASYYALVFDKAAVPEGPINAVTAGELRAVVSKYWVVDEIRPARIYAKLPDSFPGSPWVDVRDEPNGLKSVGAWLLSAHLGV</sequence>
<evidence type="ECO:0000256" key="1">
    <source>
        <dbReference type="ARBA" id="ARBA00022603"/>
    </source>
</evidence>
<evidence type="ECO:0000313" key="6">
    <source>
        <dbReference type="Proteomes" id="UP000241595"/>
    </source>
</evidence>
<dbReference type="GO" id="GO:0008168">
    <property type="term" value="F:methyltransferase activity"/>
    <property type="evidence" value="ECO:0007669"/>
    <property type="project" value="UniProtKB-KW"/>
</dbReference>
<dbReference type="InterPro" id="IPR029063">
    <property type="entry name" value="SAM-dependent_MTases_sf"/>
</dbReference>
<dbReference type="CDD" id="cd02440">
    <property type="entry name" value="AdoMet_MTases"/>
    <property type="match status" value="1"/>
</dbReference>
<evidence type="ECO:0000256" key="2">
    <source>
        <dbReference type="ARBA" id="ARBA00022679"/>
    </source>
</evidence>
<keyword evidence="3" id="KW-0949">S-adenosyl-L-methionine</keyword>
<dbReference type="PANTHER" id="PTHR43464:SF19">
    <property type="entry name" value="UBIQUINONE BIOSYNTHESIS O-METHYLTRANSFERASE, MITOCHONDRIAL"/>
    <property type="match status" value="1"/>
</dbReference>